<name>A0A218L0G8_RIMEX</name>
<dbReference type="PROSITE" id="PS01250">
    <property type="entry name" value="CHH_MIH_GIH"/>
    <property type="match status" value="1"/>
</dbReference>
<sequence length="130" mass="14794">MIAFSLITLDIKFNSILFCLILFRKISKSVNILILSSSSSSSSSLESSDHRVSKRGVHDTSCKGINDKGLWDKLDRVCRDCQNLYRKPIVEIECRRNCFSSEYFTMCVGDLLLPVQEYASDAKALKDIFR</sequence>
<dbReference type="SUPFAM" id="SSF81778">
    <property type="entry name" value="Crustacean CHH/MIH/GIH neurohormone"/>
    <property type="match status" value="1"/>
</dbReference>
<proteinExistence type="evidence at transcript level"/>
<dbReference type="Gene3D" id="1.10.2010.10">
    <property type="entry name" value="Crustacean CHH/MIH/GIH neurohormone"/>
    <property type="match status" value="1"/>
</dbReference>
<dbReference type="GO" id="GO:0005576">
    <property type="term" value="C:extracellular region"/>
    <property type="evidence" value="ECO:0007669"/>
    <property type="project" value="UniProtKB-SubCell"/>
</dbReference>
<keyword evidence="7" id="KW-0527">Neuropeptide</keyword>
<evidence type="ECO:0000256" key="3">
    <source>
        <dbReference type="ARBA" id="ARBA00022525"/>
    </source>
</evidence>
<dbReference type="AlphaFoldDB" id="A0A218L0G8"/>
<feature type="disulfide bond" evidence="8">
    <location>
        <begin position="62"/>
        <end position="98"/>
    </location>
</feature>
<evidence type="ECO:0000256" key="1">
    <source>
        <dbReference type="ARBA" id="ARBA00004613"/>
    </source>
</evidence>
<dbReference type="Pfam" id="PF01147">
    <property type="entry name" value="Crust_neurohorm"/>
    <property type="match status" value="1"/>
</dbReference>
<evidence type="ECO:0000256" key="7">
    <source>
        <dbReference type="ARBA" id="ARBA00023320"/>
    </source>
</evidence>
<gene>
    <name evidence="9" type="primary">CHH</name>
</gene>
<accession>A0A218L0G8</accession>
<comment type="similarity">
    <text evidence="2">Belongs to the arthropod CHH/MIH/GIH/VIH hormone family.</text>
</comment>
<evidence type="ECO:0000256" key="8">
    <source>
        <dbReference type="PIRSR" id="PIRSR631098-51"/>
    </source>
</evidence>
<keyword evidence="4" id="KW-0372">Hormone</keyword>
<dbReference type="SMR" id="A0A218L0G8"/>
<keyword evidence="3" id="KW-0964">Secreted</keyword>
<evidence type="ECO:0000256" key="4">
    <source>
        <dbReference type="ARBA" id="ARBA00022702"/>
    </source>
</evidence>
<dbReference type="PANTHER" id="PTHR35981">
    <property type="entry name" value="ION TRANSPORT PEPTIDE, ISOFORM C"/>
    <property type="match status" value="1"/>
</dbReference>
<evidence type="ECO:0000313" key="9">
    <source>
        <dbReference type="EMBL" id="ARN17956.1"/>
    </source>
</evidence>
<dbReference type="InterPro" id="IPR001166">
    <property type="entry name" value="Hyperglycemic"/>
</dbReference>
<evidence type="ECO:0000256" key="5">
    <source>
        <dbReference type="ARBA" id="ARBA00022815"/>
    </source>
</evidence>
<keyword evidence="5" id="KW-0027">Amidation</keyword>
<dbReference type="PRINTS" id="PR00550">
    <property type="entry name" value="HYPRGLYCEMIC"/>
</dbReference>
<organism evidence="9">
    <name type="scientific">Rimicaris exoculata</name>
    <name type="common">Deep-sea hydrothermal vent shrimp</name>
    <dbReference type="NCBI Taxonomy" id="71621"/>
    <lineage>
        <taxon>Eukaryota</taxon>
        <taxon>Metazoa</taxon>
        <taxon>Ecdysozoa</taxon>
        <taxon>Arthropoda</taxon>
        <taxon>Crustacea</taxon>
        <taxon>Multicrustacea</taxon>
        <taxon>Malacostraca</taxon>
        <taxon>Eumalacostraca</taxon>
        <taxon>Eucarida</taxon>
        <taxon>Decapoda</taxon>
        <taxon>Pleocyemata</taxon>
        <taxon>Caridea</taxon>
        <taxon>Bresilioidea</taxon>
        <taxon>Alvinocarididae</taxon>
        <taxon>Rimicaris</taxon>
    </lineage>
</organism>
<feature type="disulfide bond" evidence="8">
    <location>
        <begin position="81"/>
        <end position="107"/>
    </location>
</feature>
<keyword evidence="6 8" id="KW-1015">Disulfide bond</keyword>
<dbReference type="InterPro" id="IPR035957">
    <property type="entry name" value="Crust_neurohorm_sf"/>
</dbReference>
<dbReference type="PANTHER" id="PTHR35981:SF2">
    <property type="entry name" value="ION TRANSPORT PEPTIDE, ISOFORM C"/>
    <property type="match status" value="1"/>
</dbReference>
<dbReference type="GO" id="GO:0007218">
    <property type="term" value="P:neuropeptide signaling pathway"/>
    <property type="evidence" value="ECO:0007669"/>
    <property type="project" value="UniProtKB-KW"/>
</dbReference>
<dbReference type="GO" id="GO:0005184">
    <property type="term" value="F:neuropeptide hormone activity"/>
    <property type="evidence" value="ECO:0007669"/>
    <property type="project" value="InterPro"/>
</dbReference>
<comment type="subcellular location">
    <subcellularLocation>
        <location evidence="1">Secreted</location>
    </subcellularLocation>
</comment>
<feature type="disulfide bond" evidence="8">
    <location>
        <begin position="78"/>
        <end position="94"/>
    </location>
</feature>
<reference evidence="9" key="1">
    <citation type="submission" date="2016-06" db="EMBL/GenBank/DDBJ databases">
        <authorList>
            <person name="Kjaerup R.B."/>
            <person name="Dalgaard T.S."/>
            <person name="Juul-Madsen H.R."/>
        </authorList>
    </citation>
    <scope>NUCLEOTIDE SEQUENCE</scope>
</reference>
<protein>
    <submittedName>
        <fullName evidence="9">CHH</fullName>
    </submittedName>
</protein>
<dbReference type="InterPro" id="IPR031098">
    <property type="entry name" value="Crust_neurohorm"/>
</dbReference>
<evidence type="ECO:0000256" key="2">
    <source>
        <dbReference type="ARBA" id="ARBA00005447"/>
    </source>
</evidence>
<dbReference type="GO" id="GO:0007623">
    <property type="term" value="P:circadian rhythm"/>
    <property type="evidence" value="ECO:0007669"/>
    <property type="project" value="TreeGrafter"/>
</dbReference>
<evidence type="ECO:0000256" key="6">
    <source>
        <dbReference type="ARBA" id="ARBA00023157"/>
    </source>
</evidence>
<dbReference type="PRINTS" id="PR00548">
    <property type="entry name" value="HYPRGLYCEMC1"/>
</dbReference>
<dbReference type="EMBL" id="KX450411">
    <property type="protein sequence ID" value="ARN17956.1"/>
    <property type="molecule type" value="mRNA"/>
</dbReference>
<dbReference type="InterPro" id="IPR000346">
    <property type="entry name" value="Hyperglycemic1"/>
</dbReference>
<dbReference type="InterPro" id="IPR018251">
    <property type="entry name" value="Crust_neurhormone_CS"/>
</dbReference>